<dbReference type="InterPro" id="IPR043154">
    <property type="entry name" value="Sec-1-like_dom1"/>
</dbReference>
<gene>
    <name evidence="2" type="ORF">BSTOLATCC_MIC20572</name>
</gene>
<comment type="caution">
    <text evidence="2">The sequence shown here is derived from an EMBL/GenBank/DDBJ whole genome shotgun (WGS) entry which is preliminary data.</text>
</comment>
<dbReference type="GO" id="GO:0016192">
    <property type="term" value="P:vesicle-mediated transport"/>
    <property type="evidence" value="ECO:0007669"/>
    <property type="project" value="InterPro"/>
</dbReference>
<dbReference type="SUPFAM" id="SSF56815">
    <property type="entry name" value="Sec1/munc18-like (SM) proteins"/>
    <property type="match status" value="1"/>
</dbReference>
<sequence length="546" mass="62978">MDDREVELQSRTREAIERILDLNMTEADLQQISPQDQHLVWKVLILDDTSNLCIAPLIHLGNLRLHNITLCLRLNEPRKQLQSVTAVYLIEPTVANIGQFIKDCKMKLYDFFQINFLYPPKPVIMQSLASGLVAENSISRLLKVYEQYLKYILLEESLFMLNSHSFESLQQPGISDYEIESMLEDVALGLFSVLKTCRIWPIIRAGRGFSEIVANKLAELCWEHPDDVSHLSRPLLLIVDRSIDFSVMFHHPWTYQALAFDVFKNSLNKIVIPGNPPTLYELDKSRDSLWKEQSSNKFGDVLQTVDKAFKEWKDQYDQIGNNIAEAFDNVPEMAEKKSQLDLHMNLATALVDQVQSRHLDQFNQFEEKLMSGKSANLQEILNMQPAPTVEAEVWENDKLRIQIIAFLNKLVEEIPDSSLQAYLSSLRGEVEQQSTLQYLSGFAEKVKGKLMGHEKMLPMTKLVHSVMENKAKEKDLEYYDSIHRNGLKYKREYTEAIVFVVGAGNYAEYHNLLHYAQKFEKTIVYGSTDLPTPNQFLEQLQRLSQL</sequence>
<protein>
    <submittedName>
        <fullName evidence="2">Uncharacterized protein</fullName>
    </submittedName>
</protein>
<dbReference type="EMBL" id="CAJZBQ010000020">
    <property type="protein sequence ID" value="CAG9318088.1"/>
    <property type="molecule type" value="Genomic_DNA"/>
</dbReference>
<dbReference type="InterPro" id="IPR027482">
    <property type="entry name" value="Sec1-like_dom2"/>
</dbReference>
<dbReference type="PANTHER" id="PTHR11679">
    <property type="entry name" value="VESICLE PROTEIN SORTING-ASSOCIATED"/>
    <property type="match status" value="1"/>
</dbReference>
<comment type="similarity">
    <text evidence="1">Belongs to the STXBP/unc-18/SEC1 family.</text>
</comment>
<dbReference type="Pfam" id="PF00995">
    <property type="entry name" value="Sec1"/>
    <property type="match status" value="1"/>
</dbReference>
<dbReference type="InterPro" id="IPR036045">
    <property type="entry name" value="Sec1-like_sf"/>
</dbReference>
<dbReference type="Gene3D" id="1.25.40.60">
    <property type="match status" value="1"/>
</dbReference>
<dbReference type="Gene3D" id="3.40.50.2060">
    <property type="match status" value="1"/>
</dbReference>
<keyword evidence="3" id="KW-1185">Reference proteome</keyword>
<name>A0AAU9J8M8_9CILI</name>
<evidence type="ECO:0000256" key="1">
    <source>
        <dbReference type="ARBA" id="ARBA00009884"/>
    </source>
</evidence>
<organism evidence="2 3">
    <name type="scientific">Blepharisma stoltei</name>
    <dbReference type="NCBI Taxonomy" id="1481888"/>
    <lineage>
        <taxon>Eukaryota</taxon>
        <taxon>Sar</taxon>
        <taxon>Alveolata</taxon>
        <taxon>Ciliophora</taxon>
        <taxon>Postciliodesmatophora</taxon>
        <taxon>Heterotrichea</taxon>
        <taxon>Heterotrichida</taxon>
        <taxon>Blepharismidae</taxon>
        <taxon>Blepharisma</taxon>
    </lineage>
</organism>
<dbReference type="PIRSF" id="PIRSF005715">
    <property type="entry name" value="VPS45_Sec1"/>
    <property type="match status" value="1"/>
</dbReference>
<evidence type="ECO:0000313" key="3">
    <source>
        <dbReference type="Proteomes" id="UP001162131"/>
    </source>
</evidence>
<dbReference type="Gene3D" id="3.40.50.1910">
    <property type="match status" value="2"/>
</dbReference>
<accession>A0AAU9J8M8</accession>
<evidence type="ECO:0000313" key="2">
    <source>
        <dbReference type="EMBL" id="CAG9318088.1"/>
    </source>
</evidence>
<dbReference type="InterPro" id="IPR001619">
    <property type="entry name" value="Sec1-like"/>
</dbReference>
<dbReference type="Proteomes" id="UP001162131">
    <property type="component" value="Unassembled WGS sequence"/>
</dbReference>
<proteinExistence type="inferred from homology"/>
<dbReference type="AlphaFoldDB" id="A0AAU9J8M8"/>
<reference evidence="2" key="1">
    <citation type="submission" date="2021-09" db="EMBL/GenBank/DDBJ databases">
        <authorList>
            <consortium name="AG Swart"/>
            <person name="Singh M."/>
            <person name="Singh A."/>
            <person name="Seah K."/>
            <person name="Emmerich C."/>
        </authorList>
    </citation>
    <scope>NUCLEOTIDE SEQUENCE</scope>
    <source>
        <strain evidence="2">ATCC30299</strain>
    </source>
</reference>